<dbReference type="Gene3D" id="1.10.10.10">
    <property type="entry name" value="Winged helix-like DNA-binding domain superfamily/Winged helix DNA-binding domain"/>
    <property type="match status" value="1"/>
</dbReference>
<dbReference type="InterPro" id="IPR036388">
    <property type="entry name" value="WH-like_DNA-bd_sf"/>
</dbReference>
<dbReference type="EMBL" id="CANTFM010002359">
    <property type="protein sequence ID" value="CAI5746118.1"/>
    <property type="molecule type" value="Genomic_DNA"/>
</dbReference>
<dbReference type="AlphaFoldDB" id="A0AAV0VCL9"/>
<name>A0AAV0VCL9_9STRA</name>
<proteinExistence type="predicted"/>
<evidence type="ECO:0000313" key="2">
    <source>
        <dbReference type="EMBL" id="CAI5746118.1"/>
    </source>
</evidence>
<comment type="caution">
    <text evidence="2">The sequence shown here is derived from an EMBL/GenBank/DDBJ whole genome shotgun (WGS) entry which is preliminary data.</text>
</comment>
<evidence type="ECO:0000259" key="1">
    <source>
        <dbReference type="Pfam" id="PF04695"/>
    </source>
</evidence>
<accession>A0AAV0VCL9</accession>
<sequence>MPTPKDPSLLRKCADFLFHPTVRTLSLAQRVDFLEKKGLSPEEITHCLTSVERRNGLSQLTQRTAEDLVSSVDIYRSRTLKSAAKSPFQLLQNIVKKYGVVMLLLMLLSYGYAQVRRRDTEQMLLQYEAEKIQRKKRLHSRVEGLLNVVKLQQTQYNQAVKLLGARVTKILAVEEAATNRVTMSKDSSSVTQLSRGLEFQALQSELLELKSAVVNTYLHSRAAKKSMETKKEALMLLRPTVADKGVQVVQENAVPAQRVESSKTVDAPHKAAKKRRQIVAQPHKKACEKQSGSRDRTTMSSEAITALFERGQVEEELSTAGSYRLLFATK</sequence>
<gene>
    <name evidence="2" type="ORF">PDE001_LOCUS11134</name>
</gene>
<dbReference type="InterPro" id="IPR006785">
    <property type="entry name" value="Pex14_N"/>
</dbReference>
<dbReference type="Proteomes" id="UP001162029">
    <property type="component" value="Unassembled WGS sequence"/>
</dbReference>
<organism evidence="2 3">
    <name type="scientific">Peronospora destructor</name>
    <dbReference type="NCBI Taxonomy" id="86335"/>
    <lineage>
        <taxon>Eukaryota</taxon>
        <taxon>Sar</taxon>
        <taxon>Stramenopiles</taxon>
        <taxon>Oomycota</taxon>
        <taxon>Peronosporomycetes</taxon>
        <taxon>Peronosporales</taxon>
        <taxon>Peronosporaceae</taxon>
        <taxon>Peronospora</taxon>
    </lineage>
</organism>
<reference evidence="2" key="1">
    <citation type="submission" date="2022-12" db="EMBL/GenBank/DDBJ databases">
        <authorList>
            <person name="Webb A."/>
        </authorList>
    </citation>
    <scope>NUCLEOTIDE SEQUENCE</scope>
    <source>
        <strain evidence="2">Pd1</strain>
    </source>
</reference>
<dbReference type="Pfam" id="PF04695">
    <property type="entry name" value="Pex14_N"/>
    <property type="match status" value="1"/>
</dbReference>
<evidence type="ECO:0000313" key="3">
    <source>
        <dbReference type="Proteomes" id="UP001162029"/>
    </source>
</evidence>
<keyword evidence="3" id="KW-1185">Reference proteome</keyword>
<feature type="domain" description="Peroxisome membrane anchor protein Pex14p N-terminal" evidence="1">
    <location>
        <begin position="7"/>
        <end position="49"/>
    </location>
</feature>
<protein>
    <recommendedName>
        <fullName evidence="1">Peroxisome membrane anchor protein Pex14p N-terminal domain-containing protein</fullName>
    </recommendedName>
</protein>